<evidence type="ECO:0000256" key="2">
    <source>
        <dbReference type="ARBA" id="ARBA00004141"/>
    </source>
</evidence>
<dbReference type="InterPro" id="IPR013727">
    <property type="entry name" value="2CSK_N"/>
</dbReference>
<dbReference type="PANTHER" id="PTHR45436:SF14">
    <property type="entry name" value="SENSOR PROTEIN QSEC"/>
    <property type="match status" value="1"/>
</dbReference>
<keyword evidence="8" id="KW-0418">Kinase</keyword>
<keyword evidence="17" id="KW-1185">Reference proteome</keyword>
<evidence type="ECO:0000256" key="6">
    <source>
        <dbReference type="ARBA" id="ARBA00022692"/>
    </source>
</evidence>
<dbReference type="InterPro" id="IPR036097">
    <property type="entry name" value="HisK_dim/P_sf"/>
</dbReference>
<keyword evidence="12 13" id="KW-0472">Membrane</keyword>
<dbReference type="InterPro" id="IPR003661">
    <property type="entry name" value="HisK_dim/P_dom"/>
</dbReference>
<dbReference type="EC" id="2.7.13.3" evidence="3"/>
<dbReference type="PRINTS" id="PR00344">
    <property type="entry name" value="BCTRLSENSOR"/>
</dbReference>
<dbReference type="CDD" id="cd00082">
    <property type="entry name" value="HisKA"/>
    <property type="match status" value="1"/>
</dbReference>
<keyword evidence="4" id="KW-0597">Phosphoprotein</keyword>
<dbReference type="InterPro" id="IPR005467">
    <property type="entry name" value="His_kinase_dom"/>
</dbReference>
<protein>
    <recommendedName>
        <fullName evidence="3">histidine kinase</fullName>
        <ecNumber evidence="3">2.7.13.3</ecNumber>
    </recommendedName>
</protein>
<dbReference type="Proteomes" id="UP001203945">
    <property type="component" value="Unassembled WGS sequence"/>
</dbReference>
<dbReference type="EMBL" id="JAKZEU010000007">
    <property type="protein sequence ID" value="MCQ0971952.1"/>
    <property type="molecule type" value="Genomic_DNA"/>
</dbReference>
<evidence type="ECO:0000256" key="1">
    <source>
        <dbReference type="ARBA" id="ARBA00000085"/>
    </source>
</evidence>
<feature type="domain" description="HAMP" evidence="15">
    <location>
        <begin position="175"/>
        <end position="227"/>
    </location>
</feature>
<dbReference type="SUPFAM" id="SSF47384">
    <property type="entry name" value="Homodimeric domain of signal transducing histidine kinase"/>
    <property type="match status" value="1"/>
</dbReference>
<keyword evidence="9 16" id="KW-0067">ATP-binding</keyword>
<dbReference type="Pfam" id="PF02518">
    <property type="entry name" value="HATPase_c"/>
    <property type="match status" value="1"/>
</dbReference>
<evidence type="ECO:0000256" key="3">
    <source>
        <dbReference type="ARBA" id="ARBA00012438"/>
    </source>
</evidence>
<dbReference type="InterPro" id="IPR050428">
    <property type="entry name" value="TCS_sensor_his_kinase"/>
</dbReference>
<evidence type="ECO:0000313" key="16">
    <source>
        <dbReference type="EMBL" id="MCQ0971952.1"/>
    </source>
</evidence>
<dbReference type="InterPro" id="IPR003594">
    <property type="entry name" value="HATPase_dom"/>
</dbReference>
<dbReference type="InterPro" id="IPR004358">
    <property type="entry name" value="Sig_transdc_His_kin-like_C"/>
</dbReference>
<dbReference type="InterPro" id="IPR036890">
    <property type="entry name" value="HATPase_C_sf"/>
</dbReference>
<dbReference type="Gene3D" id="3.30.565.10">
    <property type="entry name" value="Histidine kinase-like ATPase, C-terminal domain"/>
    <property type="match status" value="1"/>
</dbReference>
<accession>A0ABT1MUE5</accession>
<evidence type="ECO:0000256" key="8">
    <source>
        <dbReference type="ARBA" id="ARBA00022777"/>
    </source>
</evidence>
<dbReference type="GO" id="GO:0005524">
    <property type="term" value="F:ATP binding"/>
    <property type="evidence" value="ECO:0007669"/>
    <property type="project" value="UniProtKB-KW"/>
</dbReference>
<dbReference type="SMART" id="SM00387">
    <property type="entry name" value="HATPase_c"/>
    <property type="match status" value="1"/>
</dbReference>
<feature type="domain" description="Histidine kinase" evidence="14">
    <location>
        <begin position="235"/>
        <end position="442"/>
    </location>
</feature>
<dbReference type="SMART" id="SM00388">
    <property type="entry name" value="HisKA"/>
    <property type="match status" value="1"/>
</dbReference>
<comment type="catalytic activity">
    <reaction evidence="1">
        <text>ATP + protein L-histidine = ADP + protein N-phospho-L-histidine.</text>
        <dbReference type="EC" id="2.7.13.3"/>
    </reaction>
</comment>
<evidence type="ECO:0000256" key="5">
    <source>
        <dbReference type="ARBA" id="ARBA00022679"/>
    </source>
</evidence>
<dbReference type="PANTHER" id="PTHR45436">
    <property type="entry name" value="SENSOR HISTIDINE KINASE YKOH"/>
    <property type="match status" value="1"/>
</dbReference>
<dbReference type="Pfam" id="PF00512">
    <property type="entry name" value="HisKA"/>
    <property type="match status" value="1"/>
</dbReference>
<keyword evidence="10 13" id="KW-1133">Transmembrane helix</keyword>
<evidence type="ECO:0000256" key="13">
    <source>
        <dbReference type="SAM" id="Phobius"/>
    </source>
</evidence>
<dbReference type="CDD" id="cd00075">
    <property type="entry name" value="HATPase"/>
    <property type="match status" value="1"/>
</dbReference>
<organism evidence="16 17">
    <name type="scientific">Paracoccus albicereus</name>
    <dbReference type="NCBI Taxonomy" id="2922394"/>
    <lineage>
        <taxon>Bacteria</taxon>
        <taxon>Pseudomonadati</taxon>
        <taxon>Pseudomonadota</taxon>
        <taxon>Alphaproteobacteria</taxon>
        <taxon>Rhodobacterales</taxon>
        <taxon>Paracoccaceae</taxon>
        <taxon>Paracoccus</taxon>
    </lineage>
</organism>
<proteinExistence type="predicted"/>
<evidence type="ECO:0000256" key="10">
    <source>
        <dbReference type="ARBA" id="ARBA00022989"/>
    </source>
</evidence>
<evidence type="ECO:0000313" key="17">
    <source>
        <dbReference type="Proteomes" id="UP001203945"/>
    </source>
</evidence>
<evidence type="ECO:0000256" key="11">
    <source>
        <dbReference type="ARBA" id="ARBA00023012"/>
    </source>
</evidence>
<dbReference type="Gene3D" id="1.10.287.130">
    <property type="match status" value="1"/>
</dbReference>
<keyword evidence="6 13" id="KW-0812">Transmembrane</keyword>
<comment type="subcellular location">
    <subcellularLocation>
        <location evidence="2">Membrane</location>
        <topology evidence="2">Multi-pass membrane protein</topology>
    </subcellularLocation>
</comment>
<dbReference type="Pfam" id="PF08521">
    <property type="entry name" value="2CSK_N"/>
    <property type="match status" value="1"/>
</dbReference>
<evidence type="ECO:0000256" key="9">
    <source>
        <dbReference type="ARBA" id="ARBA00022840"/>
    </source>
</evidence>
<dbReference type="PROSITE" id="PS50109">
    <property type="entry name" value="HIS_KIN"/>
    <property type="match status" value="1"/>
</dbReference>
<gene>
    <name evidence="16" type="ORF">MLD63_16130</name>
</gene>
<keyword evidence="7" id="KW-0547">Nucleotide-binding</keyword>
<keyword evidence="11" id="KW-0902">Two-component regulatory system</keyword>
<dbReference type="InterPro" id="IPR003660">
    <property type="entry name" value="HAMP_dom"/>
</dbReference>
<evidence type="ECO:0000259" key="14">
    <source>
        <dbReference type="PROSITE" id="PS50109"/>
    </source>
</evidence>
<dbReference type="PROSITE" id="PS50885">
    <property type="entry name" value="HAMP"/>
    <property type="match status" value="1"/>
</dbReference>
<keyword evidence="5" id="KW-0808">Transferase</keyword>
<name>A0ABT1MUE5_9RHOB</name>
<comment type="caution">
    <text evidence="16">The sequence shown here is derived from an EMBL/GenBank/DDBJ whole genome shotgun (WGS) entry which is preliminary data.</text>
</comment>
<evidence type="ECO:0000256" key="12">
    <source>
        <dbReference type="ARBA" id="ARBA00023136"/>
    </source>
</evidence>
<feature type="transmembrane region" description="Helical" evidence="13">
    <location>
        <begin position="155"/>
        <end position="174"/>
    </location>
</feature>
<sequence>MSIKLRLFLILALSTGLVWLSAVLWIEGSTRAQVEKVLDARLSESANMVSSLISDHRIEVGDAASRPATITMPASGDYSRQLSCQIWSLRGDLIGASSGAPSSRLAGREGFASSQIDGEEWRVYSVRNDDLGVTVMVGDRVSVRDNLVYDVVAGLLWPALVILPLLAVLIWISVGRGLAPLERLETALRARSPSDLSPLPAGKAPREIRPIRRALNSLFSQLERVRRTERDFTAFAAHELKTPLAGLRMQAQIARQARDDDARAKALTAIELSVDRTDRMVRQLLDLATVEGDENPPERFDLSDLCVEIAASLRQPAQARAVQLSCDISAELSLATNRFLLFAALRNIAENAILASPQNSKVRLAAWQDEGEVIIQVTDEGPGIHPDDLPRVTDRFFRGRATPFQGSGLGLSIAAAAVIRLHGSLTFPTYDKGQTVEVALPV</sequence>
<dbReference type="RefSeq" id="WP_255330966.1">
    <property type="nucleotide sequence ID" value="NZ_JAKZEU010000007.1"/>
</dbReference>
<evidence type="ECO:0000256" key="7">
    <source>
        <dbReference type="ARBA" id="ARBA00022741"/>
    </source>
</evidence>
<reference evidence="16 17" key="1">
    <citation type="submission" date="2022-03" db="EMBL/GenBank/DDBJ databases">
        <authorList>
            <person name="He Y."/>
        </authorList>
    </citation>
    <scope>NUCLEOTIDE SEQUENCE [LARGE SCALE GENOMIC DNA]</scope>
    <source>
        <strain evidence="16 17">TK19116</strain>
    </source>
</reference>
<evidence type="ECO:0000256" key="4">
    <source>
        <dbReference type="ARBA" id="ARBA00022553"/>
    </source>
</evidence>
<evidence type="ECO:0000259" key="15">
    <source>
        <dbReference type="PROSITE" id="PS50885"/>
    </source>
</evidence>
<dbReference type="SUPFAM" id="SSF55874">
    <property type="entry name" value="ATPase domain of HSP90 chaperone/DNA topoisomerase II/histidine kinase"/>
    <property type="match status" value="1"/>
</dbReference>